<dbReference type="Proteomes" id="UP000838756">
    <property type="component" value="Unassembled WGS sequence"/>
</dbReference>
<feature type="non-terminal residue" evidence="2">
    <location>
        <position position="61"/>
    </location>
</feature>
<organism evidence="2 3">
    <name type="scientific">Pararge aegeria aegeria</name>
    <dbReference type="NCBI Taxonomy" id="348720"/>
    <lineage>
        <taxon>Eukaryota</taxon>
        <taxon>Metazoa</taxon>
        <taxon>Ecdysozoa</taxon>
        <taxon>Arthropoda</taxon>
        <taxon>Hexapoda</taxon>
        <taxon>Insecta</taxon>
        <taxon>Pterygota</taxon>
        <taxon>Neoptera</taxon>
        <taxon>Endopterygota</taxon>
        <taxon>Lepidoptera</taxon>
        <taxon>Glossata</taxon>
        <taxon>Ditrysia</taxon>
        <taxon>Papilionoidea</taxon>
        <taxon>Nymphalidae</taxon>
        <taxon>Satyrinae</taxon>
        <taxon>Satyrini</taxon>
        <taxon>Parargina</taxon>
        <taxon>Pararge</taxon>
    </lineage>
</organism>
<gene>
    <name evidence="2" type="primary">jg21615</name>
    <name evidence="2" type="ORF">PAEG_LOCUS975</name>
</gene>
<name>A0A8S4QEF5_9NEOP</name>
<reference evidence="2" key="1">
    <citation type="submission" date="2022-03" db="EMBL/GenBank/DDBJ databases">
        <authorList>
            <person name="Lindestad O."/>
        </authorList>
    </citation>
    <scope>NUCLEOTIDE SEQUENCE</scope>
</reference>
<protein>
    <submittedName>
        <fullName evidence="2">Jg21615 protein</fullName>
    </submittedName>
</protein>
<accession>A0A8S4QEF5</accession>
<dbReference type="EMBL" id="CAKXAJ010003256">
    <property type="protein sequence ID" value="CAH2208359.1"/>
    <property type="molecule type" value="Genomic_DNA"/>
</dbReference>
<feature type="region of interest" description="Disordered" evidence="1">
    <location>
        <begin position="25"/>
        <end position="47"/>
    </location>
</feature>
<sequence length="61" mass="6937">MRSLALTPKPNGLVAEWRLQPVKQRKTEPLKKAAQNRGSNERTPKDLFPAVDVNQFESMMS</sequence>
<keyword evidence="3" id="KW-1185">Reference proteome</keyword>
<proteinExistence type="predicted"/>
<evidence type="ECO:0000313" key="3">
    <source>
        <dbReference type="Proteomes" id="UP000838756"/>
    </source>
</evidence>
<evidence type="ECO:0000256" key="1">
    <source>
        <dbReference type="SAM" id="MobiDB-lite"/>
    </source>
</evidence>
<dbReference type="AlphaFoldDB" id="A0A8S4QEF5"/>
<evidence type="ECO:0000313" key="2">
    <source>
        <dbReference type="EMBL" id="CAH2208359.1"/>
    </source>
</evidence>
<comment type="caution">
    <text evidence="2">The sequence shown here is derived from an EMBL/GenBank/DDBJ whole genome shotgun (WGS) entry which is preliminary data.</text>
</comment>